<organism evidence="2 3">
    <name type="scientific">Aureococcus anophagefferens</name>
    <name type="common">Harmful bloom alga</name>
    <dbReference type="NCBI Taxonomy" id="44056"/>
    <lineage>
        <taxon>Eukaryota</taxon>
        <taxon>Sar</taxon>
        <taxon>Stramenopiles</taxon>
        <taxon>Ochrophyta</taxon>
        <taxon>Pelagophyceae</taxon>
        <taxon>Pelagomonadales</taxon>
        <taxon>Pelagomonadaceae</taxon>
        <taxon>Aureococcus</taxon>
    </lineage>
</organism>
<comment type="caution">
    <text evidence="2">The sequence shown here is derived from an EMBL/GenBank/DDBJ whole genome shotgun (WGS) entry which is preliminary data.</text>
</comment>
<feature type="chain" id="PRO_5045515952" description="DUF2997 domain-containing protein" evidence="1">
    <location>
        <begin position="18"/>
        <end position="105"/>
    </location>
</feature>
<evidence type="ECO:0000313" key="3">
    <source>
        <dbReference type="Proteomes" id="UP001363151"/>
    </source>
</evidence>
<sequence length="105" mass="11768">MPLARAFLVTLCATATAFNAPHQARPSSALFGESVRVKFRIHKDGRIEETVSGIKGSDCTKITEELNEKLGEVIKTEATEEMFEQKVEVEETNTATVYDQKFSEW</sequence>
<accession>A0ABR1FSY0</accession>
<reference evidence="2 3" key="1">
    <citation type="submission" date="2024-03" db="EMBL/GenBank/DDBJ databases">
        <title>Aureococcus anophagefferens CCMP1851 and Kratosvirus quantuckense: Draft genome of a second virus-susceptible host strain in the model system.</title>
        <authorList>
            <person name="Chase E."/>
            <person name="Truchon A.R."/>
            <person name="Schepens W."/>
            <person name="Wilhelm S.W."/>
        </authorList>
    </citation>
    <scope>NUCLEOTIDE SEQUENCE [LARGE SCALE GENOMIC DNA]</scope>
    <source>
        <strain evidence="2 3">CCMP1851</strain>
    </source>
</reference>
<keyword evidence="1" id="KW-0732">Signal</keyword>
<dbReference type="EMBL" id="JBBJCI010000231">
    <property type="protein sequence ID" value="KAK7237804.1"/>
    <property type="molecule type" value="Genomic_DNA"/>
</dbReference>
<proteinExistence type="predicted"/>
<protein>
    <recommendedName>
        <fullName evidence="4">DUF2997 domain-containing protein</fullName>
    </recommendedName>
</protein>
<name>A0ABR1FSY0_AURAN</name>
<gene>
    <name evidence="2" type="ORF">SO694_00022046</name>
</gene>
<evidence type="ECO:0008006" key="4">
    <source>
        <dbReference type="Google" id="ProtNLM"/>
    </source>
</evidence>
<dbReference type="Pfam" id="PF11211">
    <property type="entry name" value="DUF2997"/>
    <property type="match status" value="1"/>
</dbReference>
<evidence type="ECO:0000313" key="2">
    <source>
        <dbReference type="EMBL" id="KAK7237804.1"/>
    </source>
</evidence>
<dbReference type="Proteomes" id="UP001363151">
    <property type="component" value="Unassembled WGS sequence"/>
</dbReference>
<evidence type="ECO:0000256" key="1">
    <source>
        <dbReference type="SAM" id="SignalP"/>
    </source>
</evidence>
<feature type="signal peptide" evidence="1">
    <location>
        <begin position="1"/>
        <end position="17"/>
    </location>
</feature>
<dbReference type="InterPro" id="IPR021375">
    <property type="entry name" value="DUF2997"/>
</dbReference>
<keyword evidence="3" id="KW-1185">Reference proteome</keyword>